<gene>
    <name evidence="1" type="ORF">JQM67_05880</name>
</gene>
<evidence type="ECO:0000313" key="2">
    <source>
        <dbReference type="Proteomes" id="UP001299220"/>
    </source>
</evidence>
<comment type="caution">
    <text evidence="1">The sequence shown here is derived from an EMBL/GenBank/DDBJ whole genome shotgun (WGS) entry which is preliminary data.</text>
</comment>
<dbReference type="EMBL" id="JAFBIT010000001">
    <property type="protein sequence ID" value="MCF2652123.1"/>
    <property type="molecule type" value="Genomic_DNA"/>
</dbReference>
<organism evidence="1 2">
    <name type="scientific">Anaeromassilibacillus senegalensis</name>
    <dbReference type="NCBI Taxonomy" id="1673717"/>
    <lineage>
        <taxon>Bacteria</taxon>
        <taxon>Bacillati</taxon>
        <taxon>Bacillota</taxon>
        <taxon>Clostridia</taxon>
        <taxon>Eubacteriales</taxon>
        <taxon>Acutalibacteraceae</taxon>
        <taxon>Anaeromassilibacillus</taxon>
    </lineage>
</organism>
<name>A0ABS9CLT7_9FIRM</name>
<accession>A0ABS9CLT7</accession>
<keyword evidence="2" id="KW-1185">Reference proteome</keyword>
<protein>
    <submittedName>
        <fullName evidence="1">Uncharacterized protein</fullName>
    </submittedName>
</protein>
<proteinExistence type="predicted"/>
<sequence length="155" mass="17740">MRKPKSFKDFILGILFVAVLGCVAYFIADLLKTEVVPGDIAVQSGDTEITALQRVTAEQRKDGSFLDCERFDIQTDSADFPVLHMDKGIVLEATQDPWGDMYYTVYRSDYSELYYRSIFFSYPEESGTYYIVIDTAWGSKDHHFTTQHGFTLIID</sequence>
<dbReference type="PROSITE" id="PS51257">
    <property type="entry name" value="PROKAR_LIPOPROTEIN"/>
    <property type="match status" value="1"/>
</dbReference>
<evidence type="ECO:0000313" key="1">
    <source>
        <dbReference type="EMBL" id="MCF2652123.1"/>
    </source>
</evidence>
<dbReference type="Proteomes" id="UP001299220">
    <property type="component" value="Unassembled WGS sequence"/>
</dbReference>
<dbReference type="RefSeq" id="WP_235323143.1">
    <property type="nucleotide sequence ID" value="NZ_JAFBIT010000001.1"/>
</dbReference>
<reference evidence="1 2" key="1">
    <citation type="submission" date="2020-12" db="EMBL/GenBank/DDBJ databases">
        <title>Whole genome sequences of gut porcine anaerobes.</title>
        <authorList>
            <person name="Kubasova T."/>
            <person name="Jahodarova E."/>
            <person name="Rychlik I."/>
        </authorList>
    </citation>
    <scope>NUCLEOTIDE SEQUENCE [LARGE SCALE GENOMIC DNA]</scope>
    <source>
        <strain evidence="1 2">An867</strain>
    </source>
</reference>